<evidence type="ECO:0000256" key="3">
    <source>
        <dbReference type="ARBA" id="ARBA00022801"/>
    </source>
</evidence>
<dbReference type="EC" id="3.4.24.-" evidence="6"/>
<dbReference type="Pfam" id="PF08439">
    <property type="entry name" value="Peptidase_M3_N"/>
    <property type="match status" value="1"/>
</dbReference>
<dbReference type="Proteomes" id="UP001344817">
    <property type="component" value="Unassembled WGS sequence"/>
</dbReference>
<accession>A0ABU7MM42</accession>
<dbReference type="InterPro" id="IPR004438">
    <property type="entry name" value="Peptidase_M3B"/>
</dbReference>
<dbReference type="RefSeq" id="WP_330501013.1">
    <property type="nucleotide sequence ID" value="NZ_JAZDWZ010000013.1"/>
</dbReference>
<dbReference type="Gene3D" id="1.10.1370.20">
    <property type="entry name" value="Oligoendopeptidase f, C-terminal domain"/>
    <property type="match status" value="1"/>
</dbReference>
<protein>
    <recommendedName>
        <fullName evidence="6">Oligopeptidase F</fullName>
        <ecNumber evidence="6">3.4.24.-</ecNumber>
    </recommendedName>
</protein>
<name>A0ABU7MM42_9BACT</name>
<evidence type="ECO:0000256" key="1">
    <source>
        <dbReference type="ARBA" id="ARBA00022670"/>
    </source>
</evidence>
<evidence type="ECO:0000256" key="6">
    <source>
        <dbReference type="RuleBase" id="RU368091"/>
    </source>
</evidence>
<keyword evidence="5 6" id="KW-0482">Metalloprotease</keyword>
<evidence type="ECO:0000256" key="4">
    <source>
        <dbReference type="ARBA" id="ARBA00022833"/>
    </source>
</evidence>
<dbReference type="InterPro" id="IPR001567">
    <property type="entry name" value="Pept_M3A_M3B_dom"/>
</dbReference>
<dbReference type="Gene3D" id="1.20.140.70">
    <property type="entry name" value="Oligopeptidase f, N-terminal domain"/>
    <property type="match status" value="1"/>
</dbReference>
<evidence type="ECO:0000256" key="5">
    <source>
        <dbReference type="ARBA" id="ARBA00023049"/>
    </source>
</evidence>
<evidence type="ECO:0000259" key="7">
    <source>
        <dbReference type="Pfam" id="PF01432"/>
    </source>
</evidence>
<keyword evidence="3 6" id="KW-0378">Hydrolase</keyword>
<dbReference type="EMBL" id="JAZDWZ010000013">
    <property type="protein sequence ID" value="MEE3928600.1"/>
    <property type="molecule type" value="Genomic_DNA"/>
</dbReference>
<keyword evidence="2 6" id="KW-0479">Metal-binding</keyword>
<keyword evidence="1 6" id="KW-0645">Protease</keyword>
<comment type="similarity">
    <text evidence="6">Belongs to the peptidase M3B family.</text>
</comment>
<feature type="domain" description="Oligopeptidase F N-terminal" evidence="8">
    <location>
        <begin position="122"/>
        <end position="182"/>
    </location>
</feature>
<dbReference type="Pfam" id="PF01432">
    <property type="entry name" value="Peptidase_M3"/>
    <property type="match status" value="1"/>
</dbReference>
<comment type="caution">
    <text evidence="9">The sequence shown here is derived from an EMBL/GenBank/DDBJ whole genome shotgun (WGS) entry which is preliminary data.</text>
</comment>
<evidence type="ECO:0000259" key="8">
    <source>
        <dbReference type="Pfam" id="PF08439"/>
    </source>
</evidence>
<comment type="cofactor">
    <cofactor evidence="6">
        <name>Zn(2+)</name>
        <dbReference type="ChEBI" id="CHEBI:29105"/>
    </cofactor>
    <text evidence="6">Binds 1 zinc ion.</text>
</comment>
<feature type="domain" description="Peptidase M3A/M3B catalytic" evidence="7">
    <location>
        <begin position="204"/>
        <end position="590"/>
    </location>
</feature>
<comment type="function">
    <text evidence="6">Has oligopeptidase activity and degrades a variety of small bioactive peptides.</text>
</comment>
<dbReference type="NCBIfam" id="TIGR00181">
    <property type="entry name" value="pepF"/>
    <property type="match status" value="1"/>
</dbReference>
<dbReference type="SUPFAM" id="SSF55486">
    <property type="entry name" value="Metalloproteases ('zincins'), catalytic domain"/>
    <property type="match status" value="1"/>
</dbReference>
<sequence>MSEIKQYEKYNDIPKKYRWDLEDILKGDTYENWINKAINLFEIRIQNKDSKYESIESYLDDIKVDEELTLIIFKLSNYLSNNLNTNVVDAKWKKLNSDFENLFTRLNSQLGSETNRIYKNRDKLKIWKEDERLKSYKLSIEDVLDSFNHKLSDEIEDFIIKDSEGTPKPEEVFGVITNSELEYKDIVTSNNKKIKLTPVNRSKLLKNDDEKVRKQAYFNYIEAYLKHKESLSLILYQQFKQISVEAKIRKYLSSVDMLTHPDYVPETVLLKLYEKVSQSKDIFKKYRKYHKMFYQAKFKSKMQKWDVARDLVKVKSSYSVEEAKEIVRQALKPFGEEYMSQINKALDENWVDFMSAKAKRSGAYSIGQSYGLDKKYILMNFNGQLRSVETLAHELGHSMHSYYSDTRQDLQNSQYPIFLAEIASIYNELMLYDYLLSTSDNDKLKFSILEQMISGFLGTVNRQVEWSNYEYDLYKAIDNNAVSSSWEGISDIYYNNMKKYQLSYSKTKKDTEVFGAIYVPHFYYHFYVYKYAIGQLSANYFFSQYKQFGKEALDNYINNFLSAGNSKHPLDILKNVGIDLESDEFYTEGYKYVINLIEQYIQLGKKIFKLK</sequence>
<evidence type="ECO:0000313" key="9">
    <source>
        <dbReference type="EMBL" id="MEE3928600.1"/>
    </source>
</evidence>
<organism evidence="9 10">
    <name type="scientific">Mycoplasmopsis ciconiae</name>
    <dbReference type="NCBI Taxonomy" id="561067"/>
    <lineage>
        <taxon>Bacteria</taxon>
        <taxon>Bacillati</taxon>
        <taxon>Mycoplasmatota</taxon>
        <taxon>Mycoplasmoidales</taxon>
        <taxon>Metamycoplasmataceae</taxon>
        <taxon>Mycoplasmopsis</taxon>
    </lineage>
</organism>
<dbReference type="InterPro" id="IPR042088">
    <property type="entry name" value="OligoPept_F_C"/>
</dbReference>
<dbReference type="InterPro" id="IPR013647">
    <property type="entry name" value="OligopepF_N_dom"/>
</dbReference>
<dbReference type="CDD" id="cd09608">
    <property type="entry name" value="M3B_PepF"/>
    <property type="match status" value="1"/>
</dbReference>
<dbReference type="PANTHER" id="PTHR11804:SF84">
    <property type="entry name" value="SACCHAROLYSIN"/>
    <property type="match status" value="1"/>
</dbReference>
<dbReference type="Gene3D" id="1.10.287.830">
    <property type="entry name" value="putative peptidase helix hairpin domain like"/>
    <property type="match status" value="1"/>
</dbReference>
<proteinExistence type="inferred from homology"/>
<dbReference type="PANTHER" id="PTHR11804">
    <property type="entry name" value="PROTEASE M3 THIMET OLIGOPEPTIDASE-RELATED"/>
    <property type="match status" value="1"/>
</dbReference>
<evidence type="ECO:0000313" key="10">
    <source>
        <dbReference type="Proteomes" id="UP001344817"/>
    </source>
</evidence>
<keyword evidence="10" id="KW-1185">Reference proteome</keyword>
<reference evidence="9" key="1">
    <citation type="submission" date="2024-01" db="EMBL/GenBank/DDBJ databases">
        <title>Genome sequence of Mycoplasma ciconiae type strain DSM 25251.</title>
        <authorList>
            <person name="Spergser J."/>
        </authorList>
    </citation>
    <scope>NUCLEOTIDE SEQUENCE [LARGE SCALE GENOMIC DNA]</scope>
    <source>
        <strain evidence="9">DSM 25251</strain>
    </source>
</reference>
<evidence type="ECO:0000256" key="2">
    <source>
        <dbReference type="ARBA" id="ARBA00022723"/>
    </source>
</evidence>
<dbReference type="InterPro" id="IPR045090">
    <property type="entry name" value="Pept_M3A_M3B"/>
</dbReference>
<keyword evidence="4 6" id="KW-0862">Zinc</keyword>
<gene>
    <name evidence="9" type="primary">pepF</name>
    <name evidence="9" type="ORF">V2E24_03365</name>
</gene>